<proteinExistence type="predicted"/>
<protein>
    <submittedName>
        <fullName evidence="7">Type II secretion system protein H (GspH)</fullName>
    </submittedName>
</protein>
<feature type="transmembrane region" description="Helical" evidence="6">
    <location>
        <begin position="20"/>
        <end position="39"/>
    </location>
</feature>
<evidence type="ECO:0000256" key="1">
    <source>
        <dbReference type="ARBA" id="ARBA00004167"/>
    </source>
</evidence>
<dbReference type="SUPFAM" id="SSF54523">
    <property type="entry name" value="Pili subunits"/>
    <property type="match status" value="1"/>
</dbReference>
<dbReference type="Gene3D" id="3.55.40.10">
    <property type="entry name" value="minor pseudopilin epsh domain"/>
    <property type="match status" value="1"/>
</dbReference>
<evidence type="ECO:0000256" key="6">
    <source>
        <dbReference type="SAM" id="Phobius"/>
    </source>
</evidence>
<dbReference type="NCBIfam" id="TIGR02532">
    <property type="entry name" value="IV_pilin_GFxxxE"/>
    <property type="match status" value="1"/>
</dbReference>
<evidence type="ECO:0000313" key="8">
    <source>
        <dbReference type="Proteomes" id="UP000236745"/>
    </source>
</evidence>
<dbReference type="RefSeq" id="WP_104005324.1">
    <property type="nucleotide sequence ID" value="NZ_FNVQ01000006.1"/>
</dbReference>
<dbReference type="GO" id="GO:0016020">
    <property type="term" value="C:membrane"/>
    <property type="evidence" value="ECO:0007669"/>
    <property type="project" value="UniProtKB-SubCell"/>
</dbReference>
<dbReference type="InterPro" id="IPR002416">
    <property type="entry name" value="T2SS_protein-GspH"/>
</dbReference>
<dbReference type="EMBL" id="FNVQ01000006">
    <property type="protein sequence ID" value="SEG84045.1"/>
    <property type="molecule type" value="Genomic_DNA"/>
</dbReference>
<evidence type="ECO:0000256" key="3">
    <source>
        <dbReference type="ARBA" id="ARBA00022692"/>
    </source>
</evidence>
<evidence type="ECO:0000256" key="4">
    <source>
        <dbReference type="ARBA" id="ARBA00022989"/>
    </source>
</evidence>
<keyword evidence="8" id="KW-1185">Reference proteome</keyword>
<dbReference type="GO" id="GO:0015628">
    <property type="term" value="P:protein secretion by the type II secretion system"/>
    <property type="evidence" value="ECO:0007669"/>
    <property type="project" value="InterPro"/>
</dbReference>
<dbReference type="AlphaFoldDB" id="A0A1H6DH93"/>
<keyword evidence="2" id="KW-0488">Methylation</keyword>
<dbReference type="PROSITE" id="PS00409">
    <property type="entry name" value="PROKAR_NTER_METHYL"/>
    <property type="match status" value="1"/>
</dbReference>
<keyword evidence="3 6" id="KW-0812">Transmembrane</keyword>
<dbReference type="Pfam" id="PF07963">
    <property type="entry name" value="N_methyl"/>
    <property type="match status" value="1"/>
</dbReference>
<reference evidence="7 8" key="1">
    <citation type="submission" date="2016-10" db="EMBL/GenBank/DDBJ databases">
        <authorList>
            <person name="de Groot N.N."/>
        </authorList>
    </citation>
    <scope>NUCLEOTIDE SEQUENCE [LARGE SCALE GENOMIC DNA]</scope>
    <source>
        <strain evidence="7 8">DSM 22012</strain>
    </source>
</reference>
<dbReference type="OrthoDB" id="5730913at2"/>
<keyword evidence="5 6" id="KW-0472">Membrane</keyword>
<evidence type="ECO:0000256" key="2">
    <source>
        <dbReference type="ARBA" id="ARBA00022481"/>
    </source>
</evidence>
<name>A0A1H6DH93_9GAMM</name>
<accession>A0A1H6DH93</accession>
<dbReference type="PRINTS" id="PR00885">
    <property type="entry name" value="BCTERIALGSPH"/>
</dbReference>
<dbReference type="InterPro" id="IPR045584">
    <property type="entry name" value="Pilin-like"/>
</dbReference>
<organism evidence="7 8">
    <name type="scientific">Marinobacterium lutimaris</name>
    <dbReference type="NCBI Taxonomy" id="568106"/>
    <lineage>
        <taxon>Bacteria</taxon>
        <taxon>Pseudomonadati</taxon>
        <taxon>Pseudomonadota</taxon>
        <taxon>Gammaproteobacteria</taxon>
        <taxon>Oceanospirillales</taxon>
        <taxon>Oceanospirillaceae</taxon>
        <taxon>Marinobacterium</taxon>
    </lineage>
</organism>
<comment type="subcellular location">
    <subcellularLocation>
        <location evidence="1">Membrane</location>
        <topology evidence="1">Single-pass membrane protein</topology>
    </subcellularLocation>
</comment>
<sequence>MRGGTSAGQGQSGFTLLELMLVLALIGMISALGLAWLGGDPGRLYESRLQQLEVRFAQADTLARQRGWVVGWYFSAGAYRFMRLSPESGQLGWTDLGRDGPGNSKDWPQDLLLAQNTGRSINPFRGEDLPEPQRIWMPGGERLGEALSWSWPNGQARLDERGQLHLGSR</sequence>
<dbReference type="Proteomes" id="UP000236745">
    <property type="component" value="Unassembled WGS sequence"/>
</dbReference>
<keyword evidence="4 6" id="KW-1133">Transmembrane helix</keyword>
<evidence type="ECO:0000256" key="5">
    <source>
        <dbReference type="ARBA" id="ARBA00023136"/>
    </source>
</evidence>
<gene>
    <name evidence="7" type="ORF">SAMN05444390_10673</name>
</gene>
<dbReference type="GO" id="GO:0015627">
    <property type="term" value="C:type II protein secretion system complex"/>
    <property type="evidence" value="ECO:0007669"/>
    <property type="project" value="InterPro"/>
</dbReference>
<evidence type="ECO:0000313" key="7">
    <source>
        <dbReference type="EMBL" id="SEG84045.1"/>
    </source>
</evidence>
<dbReference type="InterPro" id="IPR012902">
    <property type="entry name" value="N_methyl_site"/>
</dbReference>